<dbReference type="InterPro" id="IPR010982">
    <property type="entry name" value="Lambda_DNA-bd_dom_sf"/>
</dbReference>
<comment type="caution">
    <text evidence="2">The sequence shown here is derived from an EMBL/GenBank/DDBJ whole genome shotgun (WGS) entry which is preliminary data.</text>
</comment>
<dbReference type="GO" id="GO:0003677">
    <property type="term" value="F:DNA binding"/>
    <property type="evidence" value="ECO:0007669"/>
    <property type="project" value="InterPro"/>
</dbReference>
<reference evidence="2 3" key="1">
    <citation type="submission" date="2017-10" db="EMBL/GenBank/DDBJ databases">
        <title>Novel microbial diversity and functional potential in the marine mammal oral microbiome.</title>
        <authorList>
            <person name="Dudek N.K."/>
            <person name="Sun C.L."/>
            <person name="Burstein D."/>
            <person name="Kantor R.S."/>
            <person name="Aliaga Goltsman D.S."/>
            <person name="Bik E.M."/>
            <person name="Thomas B.C."/>
            <person name="Banfield J.F."/>
            <person name="Relman D.A."/>
        </authorList>
    </citation>
    <scope>NUCLEOTIDE SEQUENCE [LARGE SCALE GENOMIC DNA]</scope>
    <source>
        <strain evidence="2">DOLZORAL124_49_17</strain>
    </source>
</reference>
<dbReference type="SUPFAM" id="SSF47413">
    <property type="entry name" value="lambda repressor-like DNA-binding domains"/>
    <property type="match status" value="1"/>
</dbReference>
<dbReference type="CDD" id="cd00093">
    <property type="entry name" value="HTH_XRE"/>
    <property type="match status" value="1"/>
</dbReference>
<evidence type="ECO:0000259" key="1">
    <source>
        <dbReference type="PROSITE" id="PS50943"/>
    </source>
</evidence>
<feature type="domain" description="HTH cro/C1-type" evidence="1">
    <location>
        <begin position="12"/>
        <end position="70"/>
    </location>
</feature>
<sequence length="747" mass="85564">MSEFARVLGEIIEQGRQERTFSVKELAERAGITPSYLSNLKQANRNPPAQKTLYKLTEGLRQLHVSEDAIQQVVEAYNRHHISYQDESKLLESLIDEYKEEGTLFERVRQGVQTKGLVTKRFADDRDISGCDCQTSGAVEGDRRAFFSRAIRLLEAVHDCDALGGRIYITCFHQDGMDETLSRDRKTLRDLLRSLLWVGSPFQAFHLWGGDITRSITVITDFLEQYIGTSRCFLYEIPQGEHLPEYLAVEGMGFVEAKPLSEGRYWIRYEIADRDAPAQTDELQALIRYLEYLLGPLEQRKPLVETHAPARKFSITPVTQKLVETEACSSKSELLLIKSSLSARLRSEDTLRETLEAHSVPQEDIEDYTAHHLERLAAYEQRLQSGKERAIHEKAFLTKEFHEILTHLVPQHAEQQTILALEARLFREQLLQILQTLLRHPNIQLALADQEFLIRFSLSGDTAFFSFDPPGTLGEPPLKRDDLLVRAWTAHPDVVYQLRLEFDTIWKSIDAQWRSDTEQGRQEVIRFFMTEPIKALLNADISETALWEFIGDLIDSAGTLDAESFTRELCLHEQAADQLFILSGTFPLISMPIEVGPWDTRSSVRTRQLVFHARIREIERVEIILSQQRTEAYWTSGTYGTHSFSREWILRHKQAFESLLLDFPEKITTTVLPGKEDFPIELEIINRKYVVFQKAETAGEKGGIIVHDGELADMLLAYIERNILSVCQSRLAGGTRVLDWLNTNAAD</sequence>
<dbReference type="EMBL" id="PDPS01000024">
    <property type="protein sequence ID" value="PID58128.1"/>
    <property type="molecule type" value="Genomic_DNA"/>
</dbReference>
<dbReference type="Proteomes" id="UP000229740">
    <property type="component" value="Unassembled WGS sequence"/>
</dbReference>
<accession>A0A2G6E8P1</accession>
<dbReference type="PROSITE" id="PS50943">
    <property type="entry name" value="HTH_CROC1"/>
    <property type="match status" value="1"/>
</dbReference>
<evidence type="ECO:0000313" key="3">
    <source>
        <dbReference type="Proteomes" id="UP000229740"/>
    </source>
</evidence>
<gene>
    <name evidence="2" type="ORF">CSB45_05425</name>
</gene>
<dbReference type="InterPro" id="IPR001387">
    <property type="entry name" value="Cro/C1-type_HTH"/>
</dbReference>
<proteinExistence type="predicted"/>
<dbReference type="AlphaFoldDB" id="A0A2G6E8P1"/>
<dbReference type="SMART" id="SM00530">
    <property type="entry name" value="HTH_XRE"/>
    <property type="match status" value="1"/>
</dbReference>
<organism evidence="2 3">
    <name type="scientific">candidate division KSB3 bacterium</name>
    <dbReference type="NCBI Taxonomy" id="2044937"/>
    <lineage>
        <taxon>Bacteria</taxon>
        <taxon>candidate division KSB3</taxon>
    </lineage>
</organism>
<dbReference type="Gene3D" id="1.10.260.40">
    <property type="entry name" value="lambda repressor-like DNA-binding domains"/>
    <property type="match status" value="1"/>
</dbReference>
<name>A0A2G6E8P1_9BACT</name>
<dbReference type="Pfam" id="PF01381">
    <property type="entry name" value="HTH_3"/>
    <property type="match status" value="1"/>
</dbReference>
<evidence type="ECO:0000313" key="2">
    <source>
        <dbReference type="EMBL" id="PID58128.1"/>
    </source>
</evidence>
<protein>
    <recommendedName>
        <fullName evidence="1">HTH cro/C1-type domain-containing protein</fullName>
    </recommendedName>
</protein>